<comment type="caution">
    <text evidence="2">The sequence shown here is derived from an EMBL/GenBank/DDBJ whole genome shotgun (WGS) entry which is preliminary data.</text>
</comment>
<protein>
    <submittedName>
        <fullName evidence="2">Uncharacterized protein</fullName>
    </submittedName>
</protein>
<keyword evidence="1" id="KW-1133">Transmembrane helix</keyword>
<dbReference type="Proteomes" id="UP000605099">
    <property type="component" value="Unassembled WGS sequence"/>
</dbReference>
<reference evidence="3" key="1">
    <citation type="journal article" date="2019" name="Int. J. Syst. Evol. Microbiol.">
        <title>The Global Catalogue of Microorganisms (GCM) 10K type strain sequencing project: providing services to taxonomists for standard genome sequencing and annotation.</title>
        <authorList>
            <consortium name="The Broad Institute Genomics Platform"/>
            <consortium name="The Broad Institute Genome Sequencing Center for Infectious Disease"/>
            <person name="Wu L."/>
            <person name="Ma J."/>
        </authorList>
    </citation>
    <scope>NUCLEOTIDE SEQUENCE [LARGE SCALE GENOMIC DNA]</scope>
    <source>
        <strain evidence="3">CGMCC 1.6784</strain>
    </source>
</reference>
<organism evidence="2 3">
    <name type="scientific">Novosphingobium indicum</name>
    <dbReference type="NCBI Taxonomy" id="462949"/>
    <lineage>
        <taxon>Bacteria</taxon>
        <taxon>Pseudomonadati</taxon>
        <taxon>Pseudomonadota</taxon>
        <taxon>Alphaproteobacteria</taxon>
        <taxon>Sphingomonadales</taxon>
        <taxon>Sphingomonadaceae</taxon>
        <taxon>Novosphingobium</taxon>
    </lineage>
</organism>
<accession>A0ABQ2JB85</accession>
<sequence>MGMGLKGGAVQRRYFCRLFGSGGLYLAATFAANRLLDRDAPLSVANVAIALLPGLAVLGMIWAIARLYIEIQDEYLRMLEVRKAMFATALTLAICSVWGILEMFTTVPELPLFWVFPIWCFGLGFGGLWNKLTLGDAGCA</sequence>
<keyword evidence="1" id="KW-0472">Membrane</keyword>
<evidence type="ECO:0000313" key="2">
    <source>
        <dbReference type="EMBL" id="GGN43083.1"/>
    </source>
</evidence>
<keyword evidence="3" id="KW-1185">Reference proteome</keyword>
<feature type="transmembrane region" description="Helical" evidence="1">
    <location>
        <begin position="112"/>
        <end position="129"/>
    </location>
</feature>
<feature type="transmembrane region" description="Helical" evidence="1">
    <location>
        <begin position="81"/>
        <end position="100"/>
    </location>
</feature>
<proteinExistence type="predicted"/>
<evidence type="ECO:0000313" key="3">
    <source>
        <dbReference type="Proteomes" id="UP000605099"/>
    </source>
</evidence>
<name>A0ABQ2JB85_9SPHN</name>
<feature type="transmembrane region" description="Helical" evidence="1">
    <location>
        <begin position="44"/>
        <end position="69"/>
    </location>
</feature>
<evidence type="ECO:0000256" key="1">
    <source>
        <dbReference type="SAM" id="Phobius"/>
    </source>
</evidence>
<gene>
    <name evidence="2" type="ORF">GCM10011349_06800</name>
</gene>
<feature type="transmembrane region" description="Helical" evidence="1">
    <location>
        <begin position="14"/>
        <end position="32"/>
    </location>
</feature>
<keyword evidence="1" id="KW-0812">Transmembrane</keyword>
<dbReference type="EMBL" id="BMLK01000003">
    <property type="protein sequence ID" value="GGN43083.1"/>
    <property type="molecule type" value="Genomic_DNA"/>
</dbReference>